<dbReference type="EMBL" id="CP001731">
    <property type="protein sequence ID" value="ADB87751.1"/>
    <property type="molecule type" value="Genomic_DNA"/>
</dbReference>
<evidence type="ECO:0000313" key="2">
    <source>
        <dbReference type="EMBL" id="ADB87751.1"/>
    </source>
</evidence>
<protein>
    <submittedName>
        <fullName evidence="2">Uncharacterized protein</fullName>
    </submittedName>
</protein>
<dbReference type="HOGENOM" id="CLU_206275_0_0_2"/>
<gene>
    <name evidence="2" type="ordered locus">LD85_2098</name>
</gene>
<reference evidence="3" key="1">
    <citation type="journal article" date="2009" name="Proc. Natl. Acad. Sci. U.S.A.">
        <title>Biogeography of the Sulfolobus islandicus pan-genome.</title>
        <authorList>
            <person name="Reno M.L."/>
            <person name="Held N.L."/>
            <person name="Fields C.J."/>
            <person name="Burke P.V."/>
            <person name="Whitaker R.J."/>
        </authorList>
    </citation>
    <scope>NUCLEOTIDE SEQUENCE [LARGE SCALE GENOMIC DNA]</scope>
    <source>
        <strain evidence="3">L.D.8.5 / Lassen #2</strain>
    </source>
</reference>
<keyword evidence="1" id="KW-1133">Transmembrane helix</keyword>
<dbReference type="Proteomes" id="UP000001404">
    <property type="component" value="Chromosome"/>
</dbReference>
<proteinExistence type="predicted"/>
<feature type="transmembrane region" description="Helical" evidence="1">
    <location>
        <begin position="22"/>
        <end position="42"/>
    </location>
</feature>
<evidence type="ECO:0000313" key="3">
    <source>
        <dbReference type="Proteomes" id="UP000001404"/>
    </source>
</evidence>
<name>D2PDI1_SACI9</name>
<accession>D2PDI1</accession>
<sequence>MWKIFKTEKNIEQCGELTLNDVQLVFISGILILAFIIIYIILMEFPIKSSSTKDIYTKKKKGKNK</sequence>
<organism evidence="2 3">
    <name type="scientific">Saccharolobus islandicus (strain L.D.8.5 / Lassen #2)</name>
    <name type="common">Sulfolobus islandicus</name>
    <dbReference type="NCBI Taxonomy" id="425944"/>
    <lineage>
        <taxon>Archaea</taxon>
        <taxon>Thermoproteota</taxon>
        <taxon>Thermoprotei</taxon>
        <taxon>Sulfolobales</taxon>
        <taxon>Sulfolobaceae</taxon>
        <taxon>Saccharolobus</taxon>
    </lineage>
</organism>
<dbReference type="KEGG" id="sii:LD85_2098"/>
<dbReference type="AlphaFoldDB" id="D2PDI1"/>
<keyword evidence="1" id="KW-0812">Transmembrane</keyword>
<evidence type="ECO:0000256" key="1">
    <source>
        <dbReference type="SAM" id="Phobius"/>
    </source>
</evidence>
<keyword evidence="1" id="KW-0472">Membrane</keyword>